<protein>
    <recommendedName>
        <fullName evidence="1">diguanylate cyclase</fullName>
        <ecNumber evidence="1">2.7.7.65</ecNumber>
    </recommendedName>
</protein>
<feature type="transmembrane region" description="Helical" evidence="3">
    <location>
        <begin position="345"/>
        <end position="365"/>
    </location>
</feature>
<feature type="domain" description="GGDEF" evidence="5">
    <location>
        <begin position="404"/>
        <end position="539"/>
    </location>
</feature>
<sequence length="539" mass="57137">MMRRPLPWRYRLLLAVLAGLVAAAASHGRWPGPLDDAVFDRYTSRWTYPPDPSLLIIAIDEASLRQIGPWPWPRSVHARLLDRLTDAGSGRVLLDLPFSGQDRHPGADAQLAAAIARNGQVVLPVLAVPARADRLAEERLPIARVTASAAALGHAEIQLDADGVARGMFLHAGTGSAHWPALGLALADPSARVQGLPTAEDHPAPGQWVRDGYLRLRYAGPPGSVPQVAYVDVLEGRVAPARLHGQRVVVGPTAPGLAPPLLTPTRRDAPMSSTEYHANVASMLLQSRTLRVMAPIAQHALGVLLVMLCVSGLCGGRAATMLAIGVGLPLPLLLSWSLLRGANLWWAPCATLVTALIATALWAVWRIASGRRGADVDTVTGLANRPRFELALQQETCVADRDCRPLSLVRVELDHGSGHEDRPGSQPGAPLPMAVARLIAAHARRPRDTAARLGHVGFAMLLPDTPPGGARQVVEDLIADVRRLPWVDAAGTARTTVSIGVYCRVPGPKVPADAFLSGAEAALRQAKANGGDGYVLEAG</sequence>
<evidence type="ECO:0000256" key="2">
    <source>
        <dbReference type="ARBA" id="ARBA00034247"/>
    </source>
</evidence>
<dbReference type="GO" id="GO:0052621">
    <property type="term" value="F:diguanylate cyclase activity"/>
    <property type="evidence" value="ECO:0007669"/>
    <property type="project" value="UniProtKB-EC"/>
</dbReference>
<dbReference type="InterPro" id="IPR029787">
    <property type="entry name" value="Nucleotide_cyclase"/>
</dbReference>
<comment type="caution">
    <text evidence="6">The sequence shown here is derived from an EMBL/GenBank/DDBJ whole genome shotgun (WGS) entry which is preliminary data.</text>
</comment>
<dbReference type="NCBIfam" id="TIGR00254">
    <property type="entry name" value="GGDEF"/>
    <property type="match status" value="1"/>
</dbReference>
<dbReference type="EC" id="2.7.7.65" evidence="1"/>
<keyword evidence="3" id="KW-0812">Transmembrane</keyword>
<accession>A0A0R0CTM2</accession>
<proteinExistence type="predicted"/>
<dbReference type="AlphaFoldDB" id="A0A0R0CTM2"/>
<dbReference type="PANTHER" id="PTHR45138">
    <property type="entry name" value="REGULATORY COMPONENTS OF SENSORY TRANSDUCTION SYSTEM"/>
    <property type="match status" value="1"/>
</dbReference>
<dbReference type="Pfam" id="PF05226">
    <property type="entry name" value="CHASE2"/>
    <property type="match status" value="1"/>
</dbReference>
<keyword evidence="3" id="KW-0472">Membrane</keyword>
<organism evidence="6 7">
    <name type="scientific">Stenotrophomonas chelatiphaga</name>
    <dbReference type="NCBI Taxonomy" id="517011"/>
    <lineage>
        <taxon>Bacteria</taxon>
        <taxon>Pseudomonadati</taxon>
        <taxon>Pseudomonadota</taxon>
        <taxon>Gammaproteobacteria</taxon>
        <taxon>Lysobacterales</taxon>
        <taxon>Lysobacteraceae</taxon>
        <taxon>Stenotrophomonas</taxon>
    </lineage>
</organism>
<evidence type="ECO:0000313" key="7">
    <source>
        <dbReference type="Proteomes" id="UP000051386"/>
    </source>
</evidence>
<dbReference type="EMBL" id="LDJK01000050">
    <property type="protein sequence ID" value="KRG73257.1"/>
    <property type="molecule type" value="Genomic_DNA"/>
</dbReference>
<gene>
    <name evidence="6" type="ORF">ABB28_11455</name>
</gene>
<evidence type="ECO:0000313" key="6">
    <source>
        <dbReference type="EMBL" id="KRG73257.1"/>
    </source>
</evidence>
<feature type="transmembrane region" description="Helical" evidence="3">
    <location>
        <begin position="296"/>
        <end position="314"/>
    </location>
</feature>
<keyword evidence="7" id="KW-1185">Reference proteome</keyword>
<dbReference type="InterPro" id="IPR000160">
    <property type="entry name" value="GGDEF_dom"/>
</dbReference>
<dbReference type="PROSITE" id="PS50887">
    <property type="entry name" value="GGDEF"/>
    <property type="match status" value="1"/>
</dbReference>
<reference evidence="6 7" key="1">
    <citation type="submission" date="2015-05" db="EMBL/GenBank/DDBJ databases">
        <title>Genome sequencing and analysis of members of genus Stenotrophomonas.</title>
        <authorList>
            <person name="Patil P.P."/>
            <person name="Midha S."/>
            <person name="Patil P.B."/>
        </authorList>
    </citation>
    <scope>NUCLEOTIDE SEQUENCE [LARGE SCALE GENOMIC DNA]</scope>
    <source>
        <strain evidence="6 7">DSM 21508</strain>
    </source>
</reference>
<dbReference type="SMART" id="SM01080">
    <property type="entry name" value="CHASE2"/>
    <property type="match status" value="1"/>
</dbReference>
<keyword evidence="4" id="KW-0732">Signal</keyword>
<dbReference type="Pfam" id="PF00990">
    <property type="entry name" value="GGDEF"/>
    <property type="match status" value="1"/>
</dbReference>
<dbReference type="InterPro" id="IPR050469">
    <property type="entry name" value="Diguanylate_Cyclase"/>
</dbReference>
<evidence type="ECO:0000256" key="3">
    <source>
        <dbReference type="SAM" id="Phobius"/>
    </source>
</evidence>
<dbReference type="InterPro" id="IPR043128">
    <property type="entry name" value="Rev_trsase/Diguanyl_cyclase"/>
</dbReference>
<dbReference type="InterPro" id="IPR007890">
    <property type="entry name" value="CHASE2"/>
</dbReference>
<evidence type="ECO:0000256" key="4">
    <source>
        <dbReference type="SAM" id="SignalP"/>
    </source>
</evidence>
<dbReference type="SUPFAM" id="SSF55073">
    <property type="entry name" value="Nucleotide cyclase"/>
    <property type="match status" value="1"/>
</dbReference>
<dbReference type="GO" id="GO:0005886">
    <property type="term" value="C:plasma membrane"/>
    <property type="evidence" value="ECO:0007669"/>
    <property type="project" value="TreeGrafter"/>
</dbReference>
<comment type="catalytic activity">
    <reaction evidence="2">
        <text>2 GTP = 3',3'-c-di-GMP + 2 diphosphate</text>
        <dbReference type="Rhea" id="RHEA:24898"/>
        <dbReference type="ChEBI" id="CHEBI:33019"/>
        <dbReference type="ChEBI" id="CHEBI:37565"/>
        <dbReference type="ChEBI" id="CHEBI:58805"/>
        <dbReference type="EC" id="2.7.7.65"/>
    </reaction>
</comment>
<evidence type="ECO:0000259" key="5">
    <source>
        <dbReference type="PROSITE" id="PS50887"/>
    </source>
</evidence>
<keyword evidence="3" id="KW-1133">Transmembrane helix</keyword>
<name>A0A0R0CTM2_9GAMM</name>
<dbReference type="CDD" id="cd01949">
    <property type="entry name" value="GGDEF"/>
    <property type="match status" value="1"/>
</dbReference>
<evidence type="ECO:0000256" key="1">
    <source>
        <dbReference type="ARBA" id="ARBA00012528"/>
    </source>
</evidence>
<dbReference type="Gene3D" id="3.30.70.270">
    <property type="match status" value="1"/>
</dbReference>
<feature type="chain" id="PRO_5006394566" description="diguanylate cyclase" evidence="4">
    <location>
        <begin position="25"/>
        <end position="539"/>
    </location>
</feature>
<dbReference type="PANTHER" id="PTHR45138:SF9">
    <property type="entry name" value="DIGUANYLATE CYCLASE DGCM-RELATED"/>
    <property type="match status" value="1"/>
</dbReference>
<dbReference type="SMART" id="SM00267">
    <property type="entry name" value="GGDEF"/>
    <property type="match status" value="1"/>
</dbReference>
<dbReference type="GO" id="GO:1902201">
    <property type="term" value="P:negative regulation of bacterial-type flagellum-dependent cell motility"/>
    <property type="evidence" value="ECO:0007669"/>
    <property type="project" value="TreeGrafter"/>
</dbReference>
<feature type="transmembrane region" description="Helical" evidence="3">
    <location>
        <begin position="321"/>
        <end position="339"/>
    </location>
</feature>
<dbReference type="GO" id="GO:0043709">
    <property type="term" value="P:cell adhesion involved in single-species biofilm formation"/>
    <property type="evidence" value="ECO:0007669"/>
    <property type="project" value="TreeGrafter"/>
</dbReference>
<dbReference type="PATRIC" id="fig|517011.3.peg.2189"/>
<feature type="signal peptide" evidence="4">
    <location>
        <begin position="1"/>
        <end position="24"/>
    </location>
</feature>
<dbReference type="Proteomes" id="UP000051386">
    <property type="component" value="Unassembled WGS sequence"/>
</dbReference>